<dbReference type="EMBL" id="GGMR01004805">
    <property type="protein sequence ID" value="MBY17424.1"/>
    <property type="molecule type" value="Transcribed_RNA"/>
</dbReference>
<evidence type="ECO:0008006" key="2">
    <source>
        <dbReference type="Google" id="ProtNLM"/>
    </source>
</evidence>
<evidence type="ECO:0000313" key="1">
    <source>
        <dbReference type="EMBL" id="MBY17424.1"/>
    </source>
</evidence>
<name>A0A2S2NJR4_SCHGA</name>
<reference evidence="1" key="1">
    <citation type="submission" date="2018-04" db="EMBL/GenBank/DDBJ databases">
        <title>Transcriptome of Schizaphis graminum biotype I.</title>
        <authorList>
            <person name="Scully E.D."/>
            <person name="Geib S.M."/>
            <person name="Palmer N.A."/>
            <person name="Koch K."/>
            <person name="Bradshaw J."/>
            <person name="Heng-Moss T."/>
            <person name="Sarath G."/>
        </authorList>
    </citation>
    <scope>NUCLEOTIDE SEQUENCE</scope>
</reference>
<proteinExistence type="predicted"/>
<accession>A0A2S2NJR4</accession>
<protein>
    <recommendedName>
        <fullName evidence="2">KRAB-A domain-containing protein 2</fullName>
    </recommendedName>
</protein>
<dbReference type="AlphaFoldDB" id="A0A2S2NJR4"/>
<sequence>MFGIDMRVGLTTRFPSDSVDNINTEDELEIFLNNINEEDENEGVDEKNNVQVVNENCCSKASKDEGLCDLICSRQKSIENNRKKSEICLLNQAEKMKFRSIHKFPPANIGDSVRVSLPDVDRGRADPRNIIFAVVSIEDGQYYKLGNKYGTLPQLYTRNQFSVCPLALIPLDEVVHVEKSLREIASQMSDGGGQGYKRCSCKGKCDTNRCKCKASSILCNSKCHGSMPCNNKG</sequence>
<gene>
    <name evidence="1" type="ORF">g.31360</name>
</gene>
<organism evidence="1">
    <name type="scientific">Schizaphis graminum</name>
    <name type="common">Green bug aphid</name>
    <dbReference type="NCBI Taxonomy" id="13262"/>
    <lineage>
        <taxon>Eukaryota</taxon>
        <taxon>Metazoa</taxon>
        <taxon>Ecdysozoa</taxon>
        <taxon>Arthropoda</taxon>
        <taxon>Hexapoda</taxon>
        <taxon>Insecta</taxon>
        <taxon>Pterygota</taxon>
        <taxon>Neoptera</taxon>
        <taxon>Paraneoptera</taxon>
        <taxon>Hemiptera</taxon>
        <taxon>Sternorrhyncha</taxon>
        <taxon>Aphidomorpha</taxon>
        <taxon>Aphidoidea</taxon>
        <taxon>Aphididae</taxon>
        <taxon>Aphidini</taxon>
        <taxon>Schizaphis</taxon>
    </lineage>
</organism>